<evidence type="ECO:0000313" key="3">
    <source>
        <dbReference type="Proteomes" id="UP000010467"/>
    </source>
</evidence>
<name>L0A651_DEIPD</name>
<dbReference type="EMBL" id="CP003382">
    <property type="protein sequence ID" value="AFZ68929.1"/>
    <property type="molecule type" value="Genomic_DNA"/>
</dbReference>
<evidence type="ECO:0000313" key="2">
    <source>
        <dbReference type="EMBL" id="AFZ68929.1"/>
    </source>
</evidence>
<reference evidence="3" key="1">
    <citation type="submission" date="2012-03" db="EMBL/GenBank/DDBJ databases">
        <title>Complete sequence of chromosome of Deinococcus peraridilitoris DSM 19664.</title>
        <authorList>
            <person name="Lucas S."/>
            <person name="Copeland A."/>
            <person name="Lapidus A."/>
            <person name="Glavina del Rio T."/>
            <person name="Dalin E."/>
            <person name="Tice H."/>
            <person name="Bruce D."/>
            <person name="Goodwin L."/>
            <person name="Pitluck S."/>
            <person name="Peters L."/>
            <person name="Mikhailova N."/>
            <person name="Lu M."/>
            <person name="Kyrpides N."/>
            <person name="Mavromatis K."/>
            <person name="Ivanova N."/>
            <person name="Brettin T."/>
            <person name="Detter J.C."/>
            <person name="Han C."/>
            <person name="Larimer F."/>
            <person name="Land M."/>
            <person name="Hauser L."/>
            <person name="Markowitz V."/>
            <person name="Cheng J.-F."/>
            <person name="Hugenholtz P."/>
            <person name="Woyke T."/>
            <person name="Wu D."/>
            <person name="Pukall R."/>
            <person name="Steenblock K."/>
            <person name="Brambilla E."/>
            <person name="Klenk H.-P."/>
            <person name="Eisen J.A."/>
        </authorList>
    </citation>
    <scope>NUCLEOTIDE SEQUENCE [LARGE SCALE GENOMIC DNA]</scope>
    <source>
        <strain evidence="3">DSM 19664 / LMG 22246 / CIP 109416 / KR-200</strain>
    </source>
</reference>
<dbReference type="KEGG" id="dpd:Deipe_3496"/>
<protein>
    <recommendedName>
        <fullName evidence="4">Bacterial sensory transduction regulator</fullName>
    </recommendedName>
</protein>
<dbReference type="STRING" id="937777.Deipe_3496"/>
<keyword evidence="3" id="KW-1185">Reference proteome</keyword>
<accession>L0A651</accession>
<evidence type="ECO:0000256" key="1">
    <source>
        <dbReference type="SAM" id="Coils"/>
    </source>
</evidence>
<evidence type="ECO:0008006" key="4">
    <source>
        <dbReference type="Google" id="ProtNLM"/>
    </source>
</evidence>
<dbReference type="HOGENOM" id="CLU_1675030_0_0_0"/>
<keyword evidence="1" id="KW-0175">Coiled coil</keyword>
<feature type="coiled-coil region" evidence="1">
    <location>
        <begin position="125"/>
        <end position="152"/>
    </location>
</feature>
<dbReference type="AlphaFoldDB" id="L0A651"/>
<dbReference type="PATRIC" id="fig|937777.3.peg.3507"/>
<dbReference type="Proteomes" id="UP000010467">
    <property type="component" value="Chromosome"/>
</dbReference>
<proteinExistence type="predicted"/>
<sequence length="162" mass="18098">MRRSFRWLWPNAILPPMTELERLIAQLAQRGRDVERVEDGAVLAGHSAQLALFAEGDEAGEGVMVRAHLDLDLYVDEEALADVMLGVNLLNQSLDFGSLTLDPLESDEDERLMFSVLGRTTLLLSDLGENEIARLERHLQRFETEVSNAVERSLSGSPHMEA</sequence>
<organism evidence="2 3">
    <name type="scientific">Deinococcus peraridilitoris (strain DSM 19664 / LMG 22246 / CIP 109416 / KR-200)</name>
    <dbReference type="NCBI Taxonomy" id="937777"/>
    <lineage>
        <taxon>Bacteria</taxon>
        <taxon>Thermotogati</taxon>
        <taxon>Deinococcota</taxon>
        <taxon>Deinococci</taxon>
        <taxon>Deinococcales</taxon>
        <taxon>Deinococcaceae</taxon>
        <taxon>Deinococcus</taxon>
    </lineage>
</organism>
<gene>
    <name evidence="2" type="ordered locus">Deipe_3496</name>
</gene>